<dbReference type="EMBL" id="JBHSXS010000005">
    <property type="protein sequence ID" value="MFC6880606.1"/>
    <property type="molecule type" value="Genomic_DNA"/>
</dbReference>
<proteinExistence type="predicted"/>
<gene>
    <name evidence="3" type="ORF">ACFQKB_12620</name>
</gene>
<keyword evidence="4" id="KW-1185">Reference proteome</keyword>
<dbReference type="Proteomes" id="UP001596380">
    <property type="component" value="Unassembled WGS sequence"/>
</dbReference>
<feature type="compositionally biased region" description="Gly residues" evidence="1">
    <location>
        <begin position="52"/>
        <end position="81"/>
    </location>
</feature>
<comment type="caution">
    <text evidence="3">The sequence shown here is derived from an EMBL/GenBank/DDBJ whole genome shotgun (WGS) entry which is preliminary data.</text>
</comment>
<evidence type="ECO:0008006" key="5">
    <source>
        <dbReference type="Google" id="ProtNLM"/>
    </source>
</evidence>
<evidence type="ECO:0000313" key="3">
    <source>
        <dbReference type="EMBL" id="MFC6880606.1"/>
    </source>
</evidence>
<name>A0ABW2CFR8_9ACTN</name>
<reference evidence="4" key="1">
    <citation type="journal article" date="2019" name="Int. J. Syst. Evol. Microbiol.">
        <title>The Global Catalogue of Microorganisms (GCM) 10K type strain sequencing project: providing services to taxonomists for standard genome sequencing and annotation.</title>
        <authorList>
            <consortium name="The Broad Institute Genomics Platform"/>
            <consortium name="The Broad Institute Genome Sequencing Center for Infectious Disease"/>
            <person name="Wu L."/>
            <person name="Ma J."/>
        </authorList>
    </citation>
    <scope>NUCLEOTIDE SEQUENCE [LARGE SCALE GENOMIC DNA]</scope>
    <source>
        <strain evidence="4">JCM 3369</strain>
    </source>
</reference>
<keyword evidence="2" id="KW-1133">Transmembrane helix</keyword>
<accession>A0ABW2CFR8</accession>
<evidence type="ECO:0000256" key="2">
    <source>
        <dbReference type="SAM" id="Phobius"/>
    </source>
</evidence>
<feature type="region of interest" description="Disordered" evidence="1">
    <location>
        <begin position="1"/>
        <end position="91"/>
    </location>
</feature>
<evidence type="ECO:0000313" key="4">
    <source>
        <dbReference type="Proteomes" id="UP001596380"/>
    </source>
</evidence>
<keyword evidence="2" id="KW-0472">Membrane</keyword>
<sequence>MTQQETPQDRPAESFTRTPPPGGIVPPRTEPTVGAGAVPTLGAHLARPGADGTSGGRTDGDGPPDGGGGGGSSEGHGGARPGGPPAGAPPRKRRLLYTAAALVLGGLGAWGYVAFTEKAPDARADAADTKAAELALGLQRAGLPVPPVRSITGTYGADGGFLCRDPASALGKARHRAGLSNGAPGPGARPVIADRRLVRAESVAVSVYCPAEAGAFGEAVRDLRLGATRR</sequence>
<organism evidence="3 4">
    <name type="scientific">Actinomadura yumaensis</name>
    <dbReference type="NCBI Taxonomy" id="111807"/>
    <lineage>
        <taxon>Bacteria</taxon>
        <taxon>Bacillati</taxon>
        <taxon>Actinomycetota</taxon>
        <taxon>Actinomycetes</taxon>
        <taxon>Streptosporangiales</taxon>
        <taxon>Thermomonosporaceae</taxon>
        <taxon>Actinomadura</taxon>
    </lineage>
</organism>
<keyword evidence="2" id="KW-0812">Transmembrane</keyword>
<evidence type="ECO:0000256" key="1">
    <source>
        <dbReference type="SAM" id="MobiDB-lite"/>
    </source>
</evidence>
<dbReference type="RefSeq" id="WP_160820815.1">
    <property type="nucleotide sequence ID" value="NZ_JBHSXE010000001.1"/>
</dbReference>
<protein>
    <recommendedName>
        <fullName evidence="5">DUF732 domain-containing protein</fullName>
    </recommendedName>
</protein>
<feature type="transmembrane region" description="Helical" evidence="2">
    <location>
        <begin position="95"/>
        <end position="115"/>
    </location>
</feature>